<keyword evidence="7 15" id="KW-0732">Signal</keyword>
<dbReference type="GO" id="GO:0015159">
    <property type="term" value="F:polysaccharide transmembrane transporter activity"/>
    <property type="evidence" value="ECO:0007669"/>
    <property type="project" value="InterPro"/>
</dbReference>
<dbReference type="EMBL" id="CP000112">
    <property type="protein sequence ID" value="ABB37631.1"/>
    <property type="molecule type" value="Genomic_DNA"/>
</dbReference>
<evidence type="ECO:0000256" key="1">
    <source>
        <dbReference type="ARBA" id="ARBA00004571"/>
    </source>
</evidence>
<dbReference type="Pfam" id="PF02563">
    <property type="entry name" value="Poly_export"/>
    <property type="match status" value="1"/>
</dbReference>
<keyword evidence="9" id="KW-0406">Ion transport</keyword>
<comment type="subcellular location">
    <subcellularLocation>
        <location evidence="1">Cell outer membrane</location>
        <topology evidence="1">Multi-pass membrane protein</topology>
    </subcellularLocation>
</comment>
<evidence type="ECO:0000256" key="9">
    <source>
        <dbReference type="ARBA" id="ARBA00023065"/>
    </source>
</evidence>
<sequence length="269" mass="28854">MKKVLLLLVVVLLFGAVAAQAADGEYVIGSGDGLLVNVWGEQELNVAIAVRPDGMITVPGVGEVMAQGKTPQQLTTELSRKLAELVRNPIVTVSVTQVRNNSVTVHGAGVQAAVVPLERSTTLLELLAQLSPGDTADFDNAYLSRQGRRIVSGFTGLFVKGETENDVALQPGDRIFIPYRADRNVFVMGAVNNPMAIPHHDGLSVLEALLEAGSFNKFADRNNTVIVRHDGVEKKSIAVRGGDLVNDGDLTQNLELQPGDYVIVKKSFF</sequence>
<keyword evidence="4" id="KW-1134">Transmembrane beta strand</keyword>
<keyword evidence="6" id="KW-0812">Transmembrane</keyword>
<feature type="chain" id="PRO_5004219865" evidence="15">
    <location>
        <begin position="22"/>
        <end position="269"/>
    </location>
</feature>
<dbReference type="AlphaFoldDB" id="Q314L5"/>
<evidence type="ECO:0000256" key="12">
    <source>
        <dbReference type="ARBA" id="ARBA00023139"/>
    </source>
</evidence>
<evidence type="ECO:0000313" key="19">
    <source>
        <dbReference type="Proteomes" id="UP000002710"/>
    </source>
</evidence>
<dbReference type="InterPro" id="IPR049712">
    <property type="entry name" value="Poly_export"/>
</dbReference>
<dbReference type="Proteomes" id="UP000002710">
    <property type="component" value="Chromosome"/>
</dbReference>
<keyword evidence="11" id="KW-0472">Membrane</keyword>
<dbReference type="InterPro" id="IPR003715">
    <property type="entry name" value="Poly_export_N"/>
</dbReference>
<dbReference type="GO" id="GO:0009279">
    <property type="term" value="C:cell outer membrane"/>
    <property type="evidence" value="ECO:0007669"/>
    <property type="project" value="UniProtKB-SubCell"/>
</dbReference>
<keyword evidence="13" id="KW-0998">Cell outer membrane</keyword>
<keyword evidence="3" id="KW-0813">Transport</keyword>
<evidence type="ECO:0000256" key="11">
    <source>
        <dbReference type="ARBA" id="ARBA00023136"/>
    </source>
</evidence>
<comment type="similarity">
    <text evidence="2">Belongs to the BexD/CtrA/VexA family.</text>
</comment>
<evidence type="ECO:0000256" key="2">
    <source>
        <dbReference type="ARBA" id="ARBA00009450"/>
    </source>
</evidence>
<dbReference type="STRING" id="207559.Dde_0830"/>
<dbReference type="RefSeq" id="WP_011366891.1">
    <property type="nucleotide sequence ID" value="NC_007519.1"/>
</dbReference>
<feature type="domain" description="Polysaccharide export protein N-terminal" evidence="16">
    <location>
        <begin position="21"/>
        <end position="96"/>
    </location>
</feature>
<feature type="signal peptide" evidence="15">
    <location>
        <begin position="1"/>
        <end position="21"/>
    </location>
</feature>
<dbReference type="PANTHER" id="PTHR33619:SF3">
    <property type="entry name" value="POLYSACCHARIDE EXPORT PROTEIN GFCE-RELATED"/>
    <property type="match status" value="1"/>
</dbReference>
<dbReference type="SUPFAM" id="SSF50475">
    <property type="entry name" value="FMN-binding split barrel"/>
    <property type="match status" value="1"/>
</dbReference>
<dbReference type="GO" id="GO:0046930">
    <property type="term" value="C:pore complex"/>
    <property type="evidence" value="ECO:0007669"/>
    <property type="project" value="UniProtKB-KW"/>
</dbReference>
<gene>
    <name evidence="18" type="ordered locus">Dde_0830</name>
</gene>
<organism evidence="18 19">
    <name type="scientific">Oleidesulfovibrio alaskensis (strain ATCC BAA-1058 / DSM 17464 / G20)</name>
    <name type="common">Desulfovibrio alaskensis</name>
    <dbReference type="NCBI Taxonomy" id="207559"/>
    <lineage>
        <taxon>Bacteria</taxon>
        <taxon>Pseudomonadati</taxon>
        <taxon>Thermodesulfobacteriota</taxon>
        <taxon>Desulfovibrionia</taxon>
        <taxon>Desulfovibrionales</taxon>
        <taxon>Desulfovibrionaceae</taxon>
        <taxon>Oleidesulfovibrio</taxon>
    </lineage>
</organism>
<dbReference type="KEGG" id="dde:Dde_0830"/>
<dbReference type="Pfam" id="PF22461">
    <property type="entry name" value="SLBB_2"/>
    <property type="match status" value="1"/>
</dbReference>
<evidence type="ECO:0000256" key="7">
    <source>
        <dbReference type="ARBA" id="ARBA00022729"/>
    </source>
</evidence>
<dbReference type="HOGENOM" id="CLU_038343_0_2_7"/>
<protein>
    <submittedName>
        <fullName evidence="18">Polysaccharide export protein, PEP-CTERM sytem-associated</fullName>
    </submittedName>
</protein>
<accession>Q314L5</accession>
<reference evidence="18 19" key="1">
    <citation type="journal article" date="2011" name="J. Bacteriol.">
        <title>Complete genome sequence and updated annotation of Desulfovibrio alaskensis G20.</title>
        <authorList>
            <person name="Hauser L.J."/>
            <person name="Land M.L."/>
            <person name="Brown S.D."/>
            <person name="Larimer F."/>
            <person name="Keller K.L."/>
            <person name="Rapp-Giles B.J."/>
            <person name="Price M.N."/>
            <person name="Lin M."/>
            <person name="Bruce D.C."/>
            <person name="Detter J.C."/>
            <person name="Tapia R."/>
            <person name="Han C.S."/>
            <person name="Goodwin L.A."/>
            <person name="Cheng J.F."/>
            <person name="Pitluck S."/>
            <person name="Copeland A."/>
            <person name="Lucas S."/>
            <person name="Nolan M."/>
            <person name="Lapidus A.L."/>
            <person name="Palumbo A.V."/>
            <person name="Wall J.D."/>
        </authorList>
    </citation>
    <scope>NUCLEOTIDE SEQUENCE [LARGE SCALE GENOMIC DNA]</scope>
    <source>
        <strain evidence="19">ATCC BAA 1058 / DSM 17464 / G20</strain>
    </source>
</reference>
<proteinExistence type="inferred from homology"/>
<evidence type="ECO:0000256" key="10">
    <source>
        <dbReference type="ARBA" id="ARBA00023114"/>
    </source>
</evidence>
<dbReference type="eggNOG" id="COG1596">
    <property type="taxonomic scope" value="Bacteria"/>
</dbReference>
<dbReference type="Gene3D" id="3.30.1950.10">
    <property type="entry name" value="wza like domain"/>
    <property type="match status" value="1"/>
</dbReference>
<evidence type="ECO:0000256" key="8">
    <source>
        <dbReference type="ARBA" id="ARBA00023047"/>
    </source>
</evidence>
<keyword evidence="10" id="KW-0626">Porin</keyword>
<keyword evidence="8" id="KW-0625">Polysaccharide transport</keyword>
<evidence type="ECO:0000259" key="17">
    <source>
        <dbReference type="Pfam" id="PF22461"/>
    </source>
</evidence>
<evidence type="ECO:0000256" key="5">
    <source>
        <dbReference type="ARBA" id="ARBA00022597"/>
    </source>
</evidence>
<dbReference type="PANTHER" id="PTHR33619">
    <property type="entry name" value="POLYSACCHARIDE EXPORT PROTEIN GFCE-RELATED"/>
    <property type="match status" value="1"/>
</dbReference>
<evidence type="ECO:0000256" key="3">
    <source>
        <dbReference type="ARBA" id="ARBA00022448"/>
    </source>
</evidence>
<evidence type="ECO:0000256" key="15">
    <source>
        <dbReference type="SAM" id="SignalP"/>
    </source>
</evidence>
<evidence type="ECO:0000256" key="4">
    <source>
        <dbReference type="ARBA" id="ARBA00022452"/>
    </source>
</evidence>
<dbReference type="GO" id="GO:0015288">
    <property type="term" value="F:porin activity"/>
    <property type="evidence" value="ECO:0007669"/>
    <property type="project" value="UniProtKB-KW"/>
</dbReference>
<evidence type="ECO:0000256" key="13">
    <source>
        <dbReference type="ARBA" id="ARBA00023237"/>
    </source>
</evidence>
<evidence type="ECO:0000259" key="16">
    <source>
        <dbReference type="Pfam" id="PF02563"/>
    </source>
</evidence>
<keyword evidence="14" id="KW-0449">Lipoprotein</keyword>
<keyword evidence="19" id="KW-1185">Reference proteome</keyword>
<evidence type="ECO:0000313" key="18">
    <source>
        <dbReference type="EMBL" id="ABB37631.1"/>
    </source>
</evidence>
<keyword evidence="12" id="KW-0564">Palmitate</keyword>
<evidence type="ECO:0000256" key="14">
    <source>
        <dbReference type="ARBA" id="ARBA00023288"/>
    </source>
</evidence>
<dbReference type="InterPro" id="IPR054765">
    <property type="entry name" value="SLBB_dom"/>
</dbReference>
<name>Q314L5_OLEA2</name>
<dbReference type="Gene3D" id="3.10.560.10">
    <property type="entry name" value="Outer membrane lipoprotein wza domain like"/>
    <property type="match status" value="1"/>
</dbReference>
<dbReference type="GO" id="GO:0006811">
    <property type="term" value="P:monoatomic ion transport"/>
    <property type="evidence" value="ECO:0007669"/>
    <property type="project" value="UniProtKB-KW"/>
</dbReference>
<keyword evidence="5" id="KW-0762">Sugar transport</keyword>
<evidence type="ECO:0000256" key="6">
    <source>
        <dbReference type="ARBA" id="ARBA00022692"/>
    </source>
</evidence>
<feature type="domain" description="SLBB" evidence="17">
    <location>
        <begin position="184"/>
        <end position="264"/>
    </location>
</feature>